<dbReference type="Proteomes" id="UP000661691">
    <property type="component" value="Unassembled WGS sequence"/>
</dbReference>
<dbReference type="RefSeq" id="WP_191142042.1">
    <property type="nucleotide sequence ID" value="NZ_JACXAH010000012.1"/>
</dbReference>
<gene>
    <name evidence="1" type="ORF">IC620_09545</name>
</gene>
<keyword evidence="2" id="KW-1185">Reference proteome</keyword>
<protein>
    <submittedName>
        <fullName evidence="1">Uncharacterized protein</fullName>
    </submittedName>
</protein>
<evidence type="ECO:0000313" key="2">
    <source>
        <dbReference type="Proteomes" id="UP000661691"/>
    </source>
</evidence>
<evidence type="ECO:0000313" key="1">
    <source>
        <dbReference type="EMBL" id="MBD1372597.1"/>
    </source>
</evidence>
<sequence length="49" mass="5486">MNPSYIQSDKQGSEGDLLKLDEMAIDEMKVCVFQEAHDLNVIGTVDQET</sequence>
<dbReference type="EMBL" id="JACXAH010000012">
    <property type="protein sequence ID" value="MBD1372597.1"/>
    <property type="molecule type" value="Genomic_DNA"/>
</dbReference>
<accession>A0A926NAN8</accession>
<proteinExistence type="predicted"/>
<organism evidence="1 2">
    <name type="scientific">Polycladospora coralii</name>
    <dbReference type="NCBI Taxonomy" id="2771432"/>
    <lineage>
        <taxon>Bacteria</taxon>
        <taxon>Bacillati</taxon>
        <taxon>Bacillota</taxon>
        <taxon>Bacilli</taxon>
        <taxon>Bacillales</taxon>
        <taxon>Thermoactinomycetaceae</taxon>
        <taxon>Polycladospora</taxon>
    </lineage>
</organism>
<comment type="caution">
    <text evidence="1">The sequence shown here is derived from an EMBL/GenBank/DDBJ whole genome shotgun (WGS) entry which is preliminary data.</text>
</comment>
<name>A0A926NAN8_9BACL</name>
<dbReference type="AlphaFoldDB" id="A0A926NAN8"/>
<reference evidence="1" key="1">
    <citation type="submission" date="2020-09" db="EMBL/GenBank/DDBJ databases">
        <title>A novel bacterium of genus Hazenella, isolated from South China Sea.</title>
        <authorList>
            <person name="Huang H."/>
            <person name="Mo K."/>
            <person name="Hu Y."/>
        </authorList>
    </citation>
    <scope>NUCLEOTIDE SEQUENCE</scope>
    <source>
        <strain evidence="1">IB182357</strain>
    </source>
</reference>